<dbReference type="EMBL" id="MG550111">
    <property type="protein sequence ID" value="QAS68829.1"/>
    <property type="molecule type" value="Genomic_DNA"/>
</dbReference>
<dbReference type="Proteomes" id="UP000290575">
    <property type="component" value="Segment"/>
</dbReference>
<organism evidence="1">
    <name type="scientific">Halorubrum pleomorphic virus 10</name>
    <dbReference type="NCBI Taxonomy" id="2507576"/>
    <lineage>
        <taxon>Viruses</taxon>
        <taxon>Monodnaviria</taxon>
        <taxon>Trapavirae</taxon>
        <taxon>Saleviricota</taxon>
        <taxon>Huolimaviricetes</taxon>
        <taxon>Haloruvirales</taxon>
        <taxon>Pleolipoviridae</taxon>
        <taxon>Betapleolipovirus</taxon>
        <taxon>Betapleolipovirus senegalense</taxon>
        <taxon>Betapleolipovirus HRPV10</taxon>
    </lineage>
</organism>
<evidence type="ECO:0000313" key="1">
    <source>
        <dbReference type="EMBL" id="QAS68829.1"/>
    </source>
</evidence>
<evidence type="ECO:0000313" key="2">
    <source>
        <dbReference type="Proteomes" id="UP000290575"/>
    </source>
</evidence>
<proteinExistence type="predicted"/>
<sequence length="46" mass="5365">MKECESCDSDFRVLVCEVANGVEGYGRVEAYLCYKCRQKFTHRVIE</sequence>
<reference evidence="1" key="1">
    <citation type="journal article" date="2019" name="Environ. Microbiol.">
        <title>Novel haloarchaeal viruses from Lake Retba infecting Haloferax and Halorubrum species.</title>
        <authorList>
            <person name="Mizuno C.M."/>
            <person name="Prajapati B."/>
            <person name="Lucas-Staat S."/>
            <person name="Sime-Ngando T."/>
            <person name="Forterre P."/>
            <person name="Bamford D.H."/>
            <person name="Prangishvili D."/>
            <person name="Krupovic M."/>
            <person name="Oksanen H.M."/>
        </authorList>
    </citation>
    <scope>NUCLEOTIDE SEQUENCE</scope>
</reference>
<gene>
    <name evidence="1" type="ORF">HRPV10-gp09</name>
</gene>
<keyword evidence="2" id="KW-1185">Reference proteome</keyword>
<protein>
    <submittedName>
        <fullName evidence="1">Uncharacterized protein</fullName>
    </submittedName>
</protein>
<name>A0A410N6P8_9VIRU</name>
<accession>A0A410N6P8</accession>